<proteinExistence type="predicted"/>
<protein>
    <submittedName>
        <fullName evidence="1">Uncharacterized protein</fullName>
    </submittedName>
</protein>
<organism evidence="1 2">
    <name type="scientific">Vaccinium darrowii</name>
    <dbReference type="NCBI Taxonomy" id="229202"/>
    <lineage>
        <taxon>Eukaryota</taxon>
        <taxon>Viridiplantae</taxon>
        <taxon>Streptophyta</taxon>
        <taxon>Embryophyta</taxon>
        <taxon>Tracheophyta</taxon>
        <taxon>Spermatophyta</taxon>
        <taxon>Magnoliopsida</taxon>
        <taxon>eudicotyledons</taxon>
        <taxon>Gunneridae</taxon>
        <taxon>Pentapetalae</taxon>
        <taxon>asterids</taxon>
        <taxon>Ericales</taxon>
        <taxon>Ericaceae</taxon>
        <taxon>Vaccinioideae</taxon>
        <taxon>Vaccinieae</taxon>
        <taxon>Vaccinium</taxon>
    </lineage>
</organism>
<gene>
    <name evidence="1" type="ORF">Vadar_011207</name>
</gene>
<reference evidence="1 2" key="1">
    <citation type="journal article" date="2021" name="Hortic Res">
        <title>High-quality reference genome and annotation aids understanding of berry development for evergreen blueberry (Vaccinium darrowii).</title>
        <authorList>
            <person name="Yu J."/>
            <person name="Hulse-Kemp A.M."/>
            <person name="Babiker E."/>
            <person name="Staton M."/>
        </authorList>
    </citation>
    <scope>NUCLEOTIDE SEQUENCE [LARGE SCALE GENOMIC DNA]</scope>
    <source>
        <strain evidence="2">cv. NJ 8807/NJ 8810</strain>
        <tissue evidence="1">Young leaf</tissue>
    </source>
</reference>
<sequence length="286" mass="31849">MEEIVRFEGQNDHNELISEVKFSKLELVSLPNLLSFYAKKEKMGSSSACAQLLFNVKVIFPVLYELSIAGVGVIEIWDKKSIAVFEAQGSFCQLKSVYIQSCSKLLHVFSSKMHPLLKELGWLHVKDCGKMEGIVGEVDEDGLRNEASFSKLAVLGLLGVIEIWDKKSIAVFEAQGSFCQLKSVYIQSCSKLLHVFSSKMHPLLKELGWLHQIGSSRFVGSTKPSELLYQIGKVDTTDGNSTVHAQPLFNEKDTFPLLQTLRLDEDLKAFYCVTKELPIGASNGPI</sequence>
<dbReference type="Proteomes" id="UP000828048">
    <property type="component" value="Chromosome 12"/>
</dbReference>
<dbReference type="EMBL" id="CM037162">
    <property type="protein sequence ID" value="KAH7862927.1"/>
    <property type="molecule type" value="Genomic_DNA"/>
</dbReference>
<accession>A0ACB7ZBE8</accession>
<keyword evidence="2" id="KW-1185">Reference proteome</keyword>
<name>A0ACB7ZBE8_9ERIC</name>
<evidence type="ECO:0000313" key="1">
    <source>
        <dbReference type="EMBL" id="KAH7862927.1"/>
    </source>
</evidence>
<evidence type="ECO:0000313" key="2">
    <source>
        <dbReference type="Proteomes" id="UP000828048"/>
    </source>
</evidence>
<comment type="caution">
    <text evidence="1">The sequence shown here is derived from an EMBL/GenBank/DDBJ whole genome shotgun (WGS) entry which is preliminary data.</text>
</comment>